<dbReference type="EMBL" id="PTJD01000020">
    <property type="protein sequence ID" value="PPK91899.1"/>
    <property type="molecule type" value="Genomic_DNA"/>
</dbReference>
<evidence type="ECO:0000313" key="2">
    <source>
        <dbReference type="Proteomes" id="UP000239485"/>
    </source>
</evidence>
<gene>
    <name evidence="1" type="ORF">CLV92_12018</name>
</gene>
<comment type="caution">
    <text evidence="1">The sequence shown here is derived from an EMBL/GenBank/DDBJ whole genome shotgun (WGS) entry which is preliminary data.</text>
</comment>
<accession>A0A2S6ICH2</accession>
<dbReference type="AlphaFoldDB" id="A0A2S6ICH2"/>
<reference evidence="1 2" key="1">
    <citation type="submission" date="2018-02" db="EMBL/GenBank/DDBJ databases">
        <title>Genomic Encyclopedia of Archaeal and Bacterial Type Strains, Phase II (KMG-II): from individual species to whole genera.</title>
        <authorList>
            <person name="Goeker M."/>
        </authorList>
    </citation>
    <scope>NUCLEOTIDE SEQUENCE [LARGE SCALE GENOMIC DNA]</scope>
    <source>
        <strain evidence="1 2">DSM 22857</strain>
    </source>
</reference>
<name>A0A2S6ICH2_9ACTN</name>
<protein>
    <submittedName>
        <fullName evidence="1">Uncharacterized protein</fullName>
    </submittedName>
</protein>
<dbReference type="Proteomes" id="UP000239485">
    <property type="component" value="Unassembled WGS sequence"/>
</dbReference>
<sequence>MTASVVTDYAKLILTYMALTMDIHLDEGDRPLERTKKMRPAGERRRLHARLRYDTGKPEVANCLKLLTGFSGIDVSLPDSGPVAGAIFGFVGVQGFPGATAEQTKSALVQFYGGNPRMRLSDAKGETSIGVEGLGQRQKISEAASPVDKTASVRVEVVLKRANMWRDLKDAVDAASDLIPGPIDYVVTDGKPTPGGASFLKVPVELLMRTRWIAFRHQFTVRDWSTNWRLVGKITVKQQREYKYTFSEGYDNDVQDNRLDLDLNLTQSMGNLDSSLVLFDLEGRDSTEMTKWGGPAKFRQTYAASYEHVGKRYVFTRTEHGRNPVKPPAGTGIASVLWTGGDEVLLRLDLHTPYPVGTYKQLAKWPEKEERKEGKLGQPDWFKDPPSRLPILHGTVSTDGVTGEAVFDFDSSMYIAPGPRWNGGNDSSSETIEVSGSLRLVAAP</sequence>
<evidence type="ECO:0000313" key="1">
    <source>
        <dbReference type="EMBL" id="PPK91899.1"/>
    </source>
</evidence>
<keyword evidence="2" id="KW-1185">Reference proteome</keyword>
<organism evidence="1 2">
    <name type="scientific">Kineococcus xinjiangensis</name>
    <dbReference type="NCBI Taxonomy" id="512762"/>
    <lineage>
        <taxon>Bacteria</taxon>
        <taxon>Bacillati</taxon>
        <taxon>Actinomycetota</taxon>
        <taxon>Actinomycetes</taxon>
        <taxon>Kineosporiales</taxon>
        <taxon>Kineosporiaceae</taxon>
        <taxon>Kineococcus</taxon>
    </lineage>
</organism>
<proteinExistence type="predicted"/>